<dbReference type="GeneID" id="63832385"/>
<proteinExistence type="predicted"/>
<comment type="caution">
    <text evidence="2">The sequence shown here is derived from an EMBL/GenBank/DDBJ whole genome shotgun (WGS) entry which is preliminary data.</text>
</comment>
<organism evidence="2 3">
    <name type="scientific">Cryphonectria parasitica (strain ATCC 38755 / EP155)</name>
    <dbReference type="NCBI Taxonomy" id="660469"/>
    <lineage>
        <taxon>Eukaryota</taxon>
        <taxon>Fungi</taxon>
        <taxon>Dikarya</taxon>
        <taxon>Ascomycota</taxon>
        <taxon>Pezizomycotina</taxon>
        <taxon>Sordariomycetes</taxon>
        <taxon>Sordariomycetidae</taxon>
        <taxon>Diaporthales</taxon>
        <taxon>Cryphonectriaceae</taxon>
        <taxon>Cryphonectria-Endothia species complex</taxon>
        <taxon>Cryphonectria</taxon>
    </lineage>
</organism>
<dbReference type="AlphaFoldDB" id="A0A9P4Y8D0"/>
<keyword evidence="3" id="KW-1185">Reference proteome</keyword>
<dbReference type="Proteomes" id="UP000803844">
    <property type="component" value="Unassembled WGS sequence"/>
</dbReference>
<feature type="non-terminal residue" evidence="2">
    <location>
        <position position="1"/>
    </location>
</feature>
<gene>
    <name evidence="2" type="ORF">M406DRAFT_107597</name>
</gene>
<dbReference type="EMBL" id="MU032345">
    <property type="protein sequence ID" value="KAF3768849.1"/>
    <property type="molecule type" value="Genomic_DNA"/>
</dbReference>
<sequence length="116" mass="12966">QSLPQFTIFLPRVTIPVFEIDSASARTPDQSAIFAPTTLILRTLSTFIKPSQDTTLCAVLSILSDSFVFGQIESDNRRTTAHTHTTSQNNSCDGQDYNKPENTCVDLDFVKKIRRL</sequence>
<feature type="region of interest" description="Disordered" evidence="1">
    <location>
        <begin position="77"/>
        <end position="99"/>
    </location>
</feature>
<evidence type="ECO:0000313" key="3">
    <source>
        <dbReference type="Proteomes" id="UP000803844"/>
    </source>
</evidence>
<name>A0A9P4Y8D0_CRYP1</name>
<protein>
    <submittedName>
        <fullName evidence="2">Uncharacterized protein</fullName>
    </submittedName>
</protein>
<evidence type="ECO:0000256" key="1">
    <source>
        <dbReference type="SAM" id="MobiDB-lite"/>
    </source>
</evidence>
<dbReference type="RefSeq" id="XP_040779810.1">
    <property type="nucleotide sequence ID" value="XM_040915256.1"/>
</dbReference>
<evidence type="ECO:0000313" key="2">
    <source>
        <dbReference type="EMBL" id="KAF3768849.1"/>
    </source>
</evidence>
<reference evidence="2" key="1">
    <citation type="journal article" date="2020" name="Phytopathology">
        <title>Genome sequence of the chestnut blight fungus Cryphonectria parasitica EP155: A fundamental resource for an archetypical invasive plant pathogen.</title>
        <authorList>
            <person name="Crouch J.A."/>
            <person name="Dawe A."/>
            <person name="Aerts A."/>
            <person name="Barry K."/>
            <person name="Churchill A.C.L."/>
            <person name="Grimwood J."/>
            <person name="Hillman B."/>
            <person name="Milgroom M.G."/>
            <person name="Pangilinan J."/>
            <person name="Smith M."/>
            <person name="Salamov A."/>
            <person name="Schmutz J."/>
            <person name="Yadav J."/>
            <person name="Grigoriev I.V."/>
            <person name="Nuss D."/>
        </authorList>
    </citation>
    <scope>NUCLEOTIDE SEQUENCE</scope>
    <source>
        <strain evidence="2">EP155</strain>
    </source>
</reference>
<feature type="compositionally biased region" description="Polar residues" evidence="1">
    <location>
        <begin position="82"/>
        <end position="93"/>
    </location>
</feature>
<accession>A0A9P4Y8D0</accession>